<keyword evidence="4 6" id="KW-0699">rRNA-binding</keyword>
<comment type="function">
    <text evidence="4 6">This protein binds specifically to 23S rRNA. It makes multiple contacts with different domains of the 23S rRNA in the assembled 50S subunit and ribosome.</text>
</comment>
<evidence type="ECO:0000256" key="6">
    <source>
        <dbReference type="RuleBase" id="RU004007"/>
    </source>
</evidence>
<evidence type="ECO:0000256" key="4">
    <source>
        <dbReference type="HAMAP-Rule" id="MF_01331"/>
    </source>
</evidence>
<dbReference type="GO" id="GO:0019843">
    <property type="term" value="F:rRNA binding"/>
    <property type="evidence" value="ECO:0007669"/>
    <property type="project" value="UniProtKB-UniRule"/>
</dbReference>
<accession>A0A2R7Y550</accession>
<evidence type="ECO:0000256" key="1">
    <source>
        <dbReference type="ARBA" id="ARBA00009451"/>
    </source>
</evidence>
<dbReference type="EMBL" id="NDWU01000007">
    <property type="protein sequence ID" value="PUA32671.1"/>
    <property type="molecule type" value="Genomic_DNA"/>
</dbReference>
<dbReference type="NCBIfam" id="NF003260">
    <property type="entry name" value="PRK04223.1"/>
    <property type="match status" value="1"/>
</dbReference>
<comment type="subunit">
    <text evidence="4 6">Part of the 50S ribosomal subunit.</text>
</comment>
<dbReference type="InterPro" id="IPR005721">
    <property type="entry name" value="Ribosomal_uL22_euk/arc"/>
</dbReference>
<dbReference type="GO" id="GO:0022625">
    <property type="term" value="C:cytosolic large ribosomal subunit"/>
    <property type="evidence" value="ECO:0007669"/>
    <property type="project" value="UniProtKB-UniRule"/>
</dbReference>
<dbReference type="Pfam" id="PF00237">
    <property type="entry name" value="Ribosomal_L22"/>
    <property type="match status" value="1"/>
</dbReference>
<sequence>MPEWGYSVQGLDPDKTVKASLREADLSPKFSREVCRAIVGLKLDEAKRLMEDVINGRRMIPYRRYRKKRGHKRATNGPGGYPVKIARRMLKLLESLEANAEFKGLSPENVRIIHAAAHKGRTIKKYIERAFGRSSPYFKTLVHIEVIGEAT</sequence>
<evidence type="ECO:0000313" key="7">
    <source>
        <dbReference type="EMBL" id="PUA32671.1"/>
    </source>
</evidence>
<dbReference type="AlphaFoldDB" id="A0A2R7Y550"/>
<dbReference type="PANTHER" id="PTHR11593">
    <property type="entry name" value="60S RIBOSOMAL PROTEIN L17"/>
    <property type="match status" value="1"/>
</dbReference>
<evidence type="ECO:0000256" key="5">
    <source>
        <dbReference type="RuleBase" id="RU004005"/>
    </source>
</evidence>
<comment type="similarity">
    <text evidence="1 4 5">Belongs to the universal ribosomal protein uL22 family.</text>
</comment>
<comment type="function">
    <text evidence="4">The globular domain of the protein is located near the polypeptide exit tunnel on the outside of the subunit, while an extended beta-hairpin is found that lines the wall of the exit tunnel in the center of the 70S ribosome.</text>
</comment>
<dbReference type="NCBIfam" id="TIGR01038">
    <property type="entry name" value="uL22_arch_euk"/>
    <property type="match status" value="1"/>
</dbReference>
<keyword evidence="4 6" id="KW-0694">RNA-binding</keyword>
<dbReference type="InterPro" id="IPR057265">
    <property type="entry name" value="Ribosomal_uL22_arc-type"/>
</dbReference>
<dbReference type="HAMAP" id="MF_01331_A">
    <property type="entry name" value="Ribosomal_uL22_A"/>
    <property type="match status" value="1"/>
</dbReference>
<proteinExistence type="inferred from homology"/>
<dbReference type="Gene3D" id="3.90.470.10">
    <property type="entry name" value="Ribosomal protein L22/L17"/>
    <property type="match status" value="1"/>
</dbReference>
<keyword evidence="2 4" id="KW-0689">Ribosomal protein</keyword>
<keyword evidence="3 4" id="KW-0687">Ribonucleoprotein</keyword>
<dbReference type="Proteomes" id="UP000244066">
    <property type="component" value="Unassembled WGS sequence"/>
</dbReference>
<dbReference type="InterPro" id="IPR036394">
    <property type="entry name" value="Ribosomal_uL22_sf"/>
</dbReference>
<dbReference type="GO" id="GO:0003735">
    <property type="term" value="F:structural constituent of ribosome"/>
    <property type="evidence" value="ECO:0007669"/>
    <property type="project" value="UniProtKB-UniRule"/>
</dbReference>
<evidence type="ECO:0000313" key="8">
    <source>
        <dbReference type="Proteomes" id="UP000244066"/>
    </source>
</evidence>
<dbReference type="PANTHER" id="PTHR11593:SF10">
    <property type="entry name" value="60S RIBOSOMAL PROTEIN L17"/>
    <property type="match status" value="1"/>
</dbReference>
<organism evidence="7 8">
    <name type="scientific">Candidatus Terraquivivens tikiterensis</name>
    <dbReference type="NCBI Taxonomy" id="1980982"/>
    <lineage>
        <taxon>Archaea</taxon>
        <taxon>Nitrososphaerota</taxon>
        <taxon>Candidatus Wolframiiraptoraceae</taxon>
        <taxon>Candidatus Terraquivivens</taxon>
    </lineage>
</organism>
<gene>
    <name evidence="4" type="primary">rpl22</name>
    <name evidence="7" type="ORF">B9J98_03580</name>
</gene>
<comment type="caution">
    <text evidence="7">The sequence shown here is derived from an EMBL/GenBank/DDBJ whole genome shotgun (WGS) entry which is preliminary data.</text>
</comment>
<reference evidence="7 8" key="1">
    <citation type="submission" date="2017-04" db="EMBL/GenBank/DDBJ databases">
        <title>Draft Aigarchaeota genome from a New Zealand hot spring.</title>
        <authorList>
            <person name="Reysenbach A.-L."/>
            <person name="Donaho J.A."/>
            <person name="Gerhart J."/>
            <person name="Kelley J.F."/>
            <person name="Kouba K."/>
            <person name="Podar M."/>
            <person name="Stott M."/>
        </authorList>
    </citation>
    <scope>NUCLEOTIDE SEQUENCE [LARGE SCALE GENOMIC DNA]</scope>
    <source>
        <strain evidence="7">NZ13_MG1</strain>
    </source>
</reference>
<dbReference type="InterPro" id="IPR001063">
    <property type="entry name" value="Ribosomal_uL22"/>
</dbReference>
<dbReference type="GO" id="GO:0002181">
    <property type="term" value="P:cytoplasmic translation"/>
    <property type="evidence" value="ECO:0007669"/>
    <property type="project" value="TreeGrafter"/>
</dbReference>
<evidence type="ECO:0000256" key="2">
    <source>
        <dbReference type="ARBA" id="ARBA00022980"/>
    </source>
</evidence>
<evidence type="ECO:0000256" key="3">
    <source>
        <dbReference type="ARBA" id="ARBA00023274"/>
    </source>
</evidence>
<dbReference type="SUPFAM" id="SSF54843">
    <property type="entry name" value="Ribosomal protein L22"/>
    <property type="match status" value="1"/>
</dbReference>
<name>A0A2R7Y550_9ARCH</name>
<protein>
    <recommendedName>
        <fullName evidence="4">Large ribosomal subunit protein uL22</fullName>
    </recommendedName>
</protein>